<dbReference type="AlphaFoldDB" id="A0A1G2LC60"/>
<comment type="caution">
    <text evidence="1">The sequence shown here is derived from an EMBL/GenBank/DDBJ whole genome shotgun (WGS) entry which is preliminary data.</text>
</comment>
<dbReference type="Proteomes" id="UP000178977">
    <property type="component" value="Unassembled WGS sequence"/>
</dbReference>
<sequence length="93" mass="9941">MRDTVLMIILIGVLGAIAFASYWFFAGSGAPVPSTYASSVIDPVTLGQYRQLTGVQLNVEFFSRPPFSILEDGIGLVGTSSAPMGRPNPFLPF</sequence>
<reference evidence="1 2" key="1">
    <citation type="journal article" date="2016" name="Nat. Commun.">
        <title>Thousands of microbial genomes shed light on interconnected biogeochemical processes in an aquifer system.</title>
        <authorList>
            <person name="Anantharaman K."/>
            <person name="Brown C.T."/>
            <person name="Hug L.A."/>
            <person name="Sharon I."/>
            <person name="Castelle C.J."/>
            <person name="Probst A.J."/>
            <person name="Thomas B.C."/>
            <person name="Singh A."/>
            <person name="Wilkins M.J."/>
            <person name="Karaoz U."/>
            <person name="Brodie E.L."/>
            <person name="Williams K.H."/>
            <person name="Hubbard S.S."/>
            <person name="Banfield J.F."/>
        </authorList>
    </citation>
    <scope>NUCLEOTIDE SEQUENCE [LARGE SCALE GENOMIC DNA]</scope>
</reference>
<name>A0A1G2LC60_9BACT</name>
<evidence type="ECO:0000313" key="2">
    <source>
        <dbReference type="Proteomes" id="UP000178977"/>
    </source>
</evidence>
<dbReference type="EMBL" id="MHQT01000041">
    <property type="protein sequence ID" value="OHA08421.1"/>
    <property type="molecule type" value="Genomic_DNA"/>
</dbReference>
<organism evidence="1 2">
    <name type="scientific">Candidatus Sungbacteria bacterium RIFCSPLOWO2_01_FULL_60_25</name>
    <dbReference type="NCBI Taxonomy" id="1802281"/>
    <lineage>
        <taxon>Bacteria</taxon>
        <taxon>Candidatus Sungiibacteriota</taxon>
    </lineage>
</organism>
<gene>
    <name evidence="1" type="ORF">A3A44_00255</name>
</gene>
<accession>A0A1G2LC60</accession>
<dbReference type="STRING" id="1802281.A3A44_00255"/>
<evidence type="ECO:0000313" key="1">
    <source>
        <dbReference type="EMBL" id="OHA08421.1"/>
    </source>
</evidence>
<protein>
    <submittedName>
        <fullName evidence="1">Uncharacterized protein</fullName>
    </submittedName>
</protein>
<proteinExistence type="predicted"/>